<dbReference type="EMBL" id="BARW01004124">
    <property type="protein sequence ID" value="GAI60144.1"/>
    <property type="molecule type" value="Genomic_DNA"/>
</dbReference>
<protein>
    <recommendedName>
        <fullName evidence="1">AMP-dependent synthetase/ligase domain-containing protein</fullName>
    </recommendedName>
</protein>
<dbReference type="Gene3D" id="3.40.50.12780">
    <property type="entry name" value="N-terminal domain of ligase-like"/>
    <property type="match status" value="1"/>
</dbReference>
<name>X1RXA6_9ZZZZ</name>
<accession>X1RXA6</accession>
<feature type="domain" description="AMP-dependent synthetase/ligase" evidence="1">
    <location>
        <begin position="2"/>
        <end position="74"/>
    </location>
</feature>
<dbReference type="InterPro" id="IPR050237">
    <property type="entry name" value="ATP-dep_AMP-bd_enzyme"/>
</dbReference>
<evidence type="ECO:0000259" key="1">
    <source>
        <dbReference type="Pfam" id="PF00501"/>
    </source>
</evidence>
<dbReference type="PANTHER" id="PTHR43767">
    <property type="entry name" value="LONG-CHAIN-FATTY-ACID--COA LIGASE"/>
    <property type="match status" value="1"/>
</dbReference>
<organism evidence="2">
    <name type="scientific">marine sediment metagenome</name>
    <dbReference type="NCBI Taxonomy" id="412755"/>
    <lineage>
        <taxon>unclassified sequences</taxon>
        <taxon>metagenomes</taxon>
        <taxon>ecological metagenomes</taxon>
    </lineage>
</organism>
<reference evidence="2" key="1">
    <citation type="journal article" date="2014" name="Front. Microbiol.">
        <title>High frequency of phylogenetically diverse reductive dehalogenase-homologous genes in deep subseafloor sedimentary metagenomes.</title>
        <authorList>
            <person name="Kawai M."/>
            <person name="Futagami T."/>
            <person name="Toyoda A."/>
            <person name="Takaki Y."/>
            <person name="Nishi S."/>
            <person name="Hori S."/>
            <person name="Arai W."/>
            <person name="Tsubouchi T."/>
            <person name="Morono Y."/>
            <person name="Uchiyama I."/>
            <person name="Ito T."/>
            <person name="Fujiyama A."/>
            <person name="Inagaki F."/>
            <person name="Takami H."/>
        </authorList>
    </citation>
    <scope>NUCLEOTIDE SEQUENCE</scope>
    <source>
        <strain evidence="2">Expedition CK06-06</strain>
    </source>
</reference>
<dbReference type="InterPro" id="IPR042099">
    <property type="entry name" value="ANL_N_sf"/>
</dbReference>
<dbReference type="Pfam" id="PF00501">
    <property type="entry name" value="AMP-binding"/>
    <property type="match status" value="1"/>
</dbReference>
<dbReference type="AlphaFoldDB" id="X1RXA6"/>
<dbReference type="InterPro" id="IPR045851">
    <property type="entry name" value="AMP-bd_C_sf"/>
</dbReference>
<dbReference type="GO" id="GO:0016878">
    <property type="term" value="F:acid-thiol ligase activity"/>
    <property type="evidence" value="ECO:0007669"/>
    <property type="project" value="UniProtKB-ARBA"/>
</dbReference>
<evidence type="ECO:0000313" key="2">
    <source>
        <dbReference type="EMBL" id="GAI60144.1"/>
    </source>
</evidence>
<comment type="caution">
    <text evidence="2">The sequence shown here is derived from an EMBL/GenBank/DDBJ whole genome shotgun (WGS) entry which is preliminary data.</text>
</comment>
<dbReference type="InterPro" id="IPR000873">
    <property type="entry name" value="AMP-dep_synth/lig_dom"/>
</dbReference>
<feature type="non-terminal residue" evidence="2">
    <location>
        <position position="1"/>
    </location>
</feature>
<sequence>KEKFRVRIMEGYGLTEASPVCSFSRLDMEQKPGSIGIAIPGVEAKVFDDENNELPAGEVGELVIRGINVMKGYYKDEEATIGVIKNGWLHTGDLAEIDEDGYIFLKGRKKRMIITSSFNVYPREIEIVLNMHPAVESSRVLSKPDLMRALNNYHYLSFRP</sequence>
<gene>
    <name evidence="2" type="ORF">S12H4_09915</name>
</gene>
<proteinExistence type="predicted"/>
<dbReference type="PANTHER" id="PTHR43767:SF1">
    <property type="entry name" value="NONRIBOSOMAL PEPTIDE SYNTHASE PES1 (EUROFUNG)-RELATED"/>
    <property type="match status" value="1"/>
</dbReference>
<dbReference type="SUPFAM" id="SSF56801">
    <property type="entry name" value="Acetyl-CoA synthetase-like"/>
    <property type="match status" value="1"/>
</dbReference>
<dbReference type="Gene3D" id="3.30.300.30">
    <property type="match status" value="1"/>
</dbReference>